<comment type="caution">
    <text evidence="2">The sequence shown here is derived from an EMBL/GenBank/DDBJ whole genome shotgun (WGS) entry which is preliminary data.</text>
</comment>
<evidence type="ECO:0000313" key="3">
    <source>
        <dbReference type="Proteomes" id="UP001059893"/>
    </source>
</evidence>
<feature type="region of interest" description="Disordered" evidence="1">
    <location>
        <begin position="86"/>
        <end position="117"/>
    </location>
</feature>
<evidence type="ECO:0000313" key="2">
    <source>
        <dbReference type="EMBL" id="KAI6293300.1"/>
    </source>
</evidence>
<dbReference type="Proteomes" id="UP001059893">
    <property type="component" value="Unassembled WGS sequence"/>
</dbReference>
<accession>A0ABQ8N943</accession>
<name>A0ABQ8N943_PYRGI</name>
<organism evidence="2 3">
    <name type="scientific">Pyricularia grisea</name>
    <name type="common">Crabgrass-specific blast fungus</name>
    <name type="synonym">Magnaporthe grisea</name>
    <dbReference type="NCBI Taxonomy" id="148305"/>
    <lineage>
        <taxon>Eukaryota</taxon>
        <taxon>Fungi</taxon>
        <taxon>Dikarya</taxon>
        <taxon>Ascomycota</taxon>
        <taxon>Pezizomycotina</taxon>
        <taxon>Sordariomycetes</taxon>
        <taxon>Sordariomycetidae</taxon>
        <taxon>Magnaporthales</taxon>
        <taxon>Pyriculariaceae</taxon>
        <taxon>Pyricularia</taxon>
    </lineage>
</organism>
<keyword evidence="3" id="KW-1185">Reference proteome</keyword>
<gene>
    <name evidence="2" type="ORF">MCOR33_009253</name>
</gene>
<reference evidence="2" key="1">
    <citation type="submission" date="2021-01" db="EMBL/GenBank/DDBJ databases">
        <title>Deciphering the adaptive evolutionary patterns associated with biogeogrpahic diversity in the finger millet blast pathogen Magnaporthe oryzae in Eastern Africa.</title>
        <authorList>
            <person name="Onyema G."/>
            <person name="Shittu T.A."/>
            <person name="Dodsworth S."/>
            <person name="Devilliers S."/>
            <person name="Muthumeenakshi S."/>
            <person name="Sreenivasaprasad S."/>
        </authorList>
    </citation>
    <scope>NUCLEOTIDE SEQUENCE</scope>
    <source>
        <strain evidence="2">D15/s37</strain>
    </source>
</reference>
<evidence type="ECO:0000256" key="1">
    <source>
        <dbReference type="SAM" id="MobiDB-lite"/>
    </source>
</evidence>
<sequence length="143" mass="16547">MDHSDDDEVQERDVTQLTEMGWTVRTFPGLNDSYTMTQMLHVLFNDFYMDHIPPNTVVDIYTPREMTPEQIEWLSNWQAWLLAPSDPPSWPEAHSSSASLSRPGKREEFSDDGGVRHSFHGGRKGIFGTLIDFFMPRRLTTTR</sequence>
<protein>
    <submittedName>
        <fullName evidence="2">Uncharacterized protein</fullName>
    </submittedName>
</protein>
<proteinExistence type="predicted"/>
<dbReference type="EMBL" id="JABSND010000251">
    <property type="protein sequence ID" value="KAI6293300.1"/>
    <property type="molecule type" value="Genomic_DNA"/>
</dbReference>